<evidence type="ECO:0000313" key="1">
    <source>
        <dbReference type="EMBL" id="EJX05349.1"/>
    </source>
</evidence>
<comment type="caution">
    <text evidence="1">The sequence shown here is derived from an EMBL/GenBank/DDBJ whole genome shotgun (WGS) entry which is preliminary data.</text>
</comment>
<gene>
    <name evidence="1" type="ORF">EVA_06540</name>
</gene>
<sequence length="54" mass="6289">MNAKERFYSGMARDTIGKITASKENWTAFLTTMARNYEFSYPEQIMIHAQRPNA</sequence>
<dbReference type="EMBL" id="AMCI01001497">
    <property type="protein sequence ID" value="EJX05349.1"/>
    <property type="molecule type" value="Genomic_DNA"/>
</dbReference>
<proteinExistence type="predicted"/>
<organism evidence="1">
    <name type="scientific">gut metagenome</name>
    <dbReference type="NCBI Taxonomy" id="749906"/>
    <lineage>
        <taxon>unclassified sequences</taxon>
        <taxon>metagenomes</taxon>
        <taxon>organismal metagenomes</taxon>
    </lineage>
</organism>
<feature type="non-terminal residue" evidence="1">
    <location>
        <position position="54"/>
    </location>
</feature>
<protein>
    <submittedName>
        <fullName evidence="1">Uncharacterized protein</fullName>
    </submittedName>
</protein>
<reference evidence="1" key="1">
    <citation type="journal article" date="2012" name="PLoS ONE">
        <title>Gene sets for utilization of primary and secondary nutrition supplies in the distal gut of endangered iberian lynx.</title>
        <authorList>
            <person name="Alcaide M."/>
            <person name="Messina E."/>
            <person name="Richter M."/>
            <person name="Bargiela R."/>
            <person name="Peplies J."/>
            <person name="Huws S.A."/>
            <person name="Newbold C.J."/>
            <person name="Golyshin P.N."/>
            <person name="Simon M.A."/>
            <person name="Lopez G."/>
            <person name="Yakimov M.M."/>
            <person name="Ferrer M."/>
        </authorList>
    </citation>
    <scope>NUCLEOTIDE SEQUENCE</scope>
</reference>
<accession>J9GEM0</accession>
<dbReference type="AlphaFoldDB" id="J9GEM0"/>
<name>J9GEM0_9ZZZZ</name>